<dbReference type="OrthoDB" id="3222453at2759"/>
<protein>
    <submittedName>
        <fullName evidence="1">Uncharacterized protein</fullName>
    </submittedName>
</protein>
<name>A0A9P6HCN3_9AGAM</name>
<evidence type="ECO:0000313" key="1">
    <source>
        <dbReference type="EMBL" id="KAF9784422.1"/>
    </source>
</evidence>
<dbReference type="EMBL" id="WIUZ02000008">
    <property type="protein sequence ID" value="KAF9784422.1"/>
    <property type="molecule type" value="Genomic_DNA"/>
</dbReference>
<proteinExistence type="predicted"/>
<accession>A0A9P6HCN3</accession>
<organism evidence="1 2">
    <name type="scientific">Thelephora terrestris</name>
    <dbReference type="NCBI Taxonomy" id="56493"/>
    <lineage>
        <taxon>Eukaryota</taxon>
        <taxon>Fungi</taxon>
        <taxon>Dikarya</taxon>
        <taxon>Basidiomycota</taxon>
        <taxon>Agaricomycotina</taxon>
        <taxon>Agaricomycetes</taxon>
        <taxon>Thelephorales</taxon>
        <taxon>Thelephoraceae</taxon>
        <taxon>Thelephora</taxon>
    </lineage>
</organism>
<comment type="caution">
    <text evidence="1">The sequence shown here is derived from an EMBL/GenBank/DDBJ whole genome shotgun (WGS) entry which is preliminary data.</text>
</comment>
<evidence type="ECO:0000313" key="2">
    <source>
        <dbReference type="Proteomes" id="UP000736335"/>
    </source>
</evidence>
<reference evidence="1" key="1">
    <citation type="journal article" date="2020" name="Nat. Commun.">
        <title>Large-scale genome sequencing of mycorrhizal fungi provides insights into the early evolution of symbiotic traits.</title>
        <authorList>
            <person name="Miyauchi S."/>
            <person name="Kiss E."/>
            <person name="Kuo A."/>
            <person name="Drula E."/>
            <person name="Kohler A."/>
            <person name="Sanchez-Garcia M."/>
            <person name="Morin E."/>
            <person name="Andreopoulos B."/>
            <person name="Barry K.W."/>
            <person name="Bonito G."/>
            <person name="Buee M."/>
            <person name="Carver A."/>
            <person name="Chen C."/>
            <person name="Cichocki N."/>
            <person name="Clum A."/>
            <person name="Culley D."/>
            <person name="Crous P.W."/>
            <person name="Fauchery L."/>
            <person name="Girlanda M."/>
            <person name="Hayes R.D."/>
            <person name="Keri Z."/>
            <person name="LaButti K."/>
            <person name="Lipzen A."/>
            <person name="Lombard V."/>
            <person name="Magnuson J."/>
            <person name="Maillard F."/>
            <person name="Murat C."/>
            <person name="Nolan M."/>
            <person name="Ohm R.A."/>
            <person name="Pangilinan J."/>
            <person name="Pereira M.F."/>
            <person name="Perotto S."/>
            <person name="Peter M."/>
            <person name="Pfister S."/>
            <person name="Riley R."/>
            <person name="Sitrit Y."/>
            <person name="Stielow J.B."/>
            <person name="Szollosi G."/>
            <person name="Zifcakova L."/>
            <person name="Stursova M."/>
            <person name="Spatafora J.W."/>
            <person name="Tedersoo L."/>
            <person name="Vaario L.M."/>
            <person name="Yamada A."/>
            <person name="Yan M."/>
            <person name="Wang P."/>
            <person name="Xu J."/>
            <person name="Bruns T."/>
            <person name="Baldrian P."/>
            <person name="Vilgalys R."/>
            <person name="Dunand C."/>
            <person name="Henrissat B."/>
            <person name="Grigoriev I.V."/>
            <person name="Hibbett D."/>
            <person name="Nagy L.G."/>
            <person name="Martin F.M."/>
        </authorList>
    </citation>
    <scope>NUCLEOTIDE SEQUENCE</scope>
    <source>
        <strain evidence="1">UH-Tt-Lm1</strain>
    </source>
</reference>
<keyword evidence="2" id="KW-1185">Reference proteome</keyword>
<dbReference type="Proteomes" id="UP000736335">
    <property type="component" value="Unassembled WGS sequence"/>
</dbReference>
<dbReference type="AlphaFoldDB" id="A0A9P6HCN3"/>
<sequence>MAPKLPWQIYSEQMECLGHGHALWEPAPMGGYTRIRIGDVGLILQGRFHLLFSAGFPLGNRILGIDVPSSFRQLAVGAVEKTKLRNPGCVGVQTNRKGATSFDVGESTQSTKPGSDFLIELTGDRGAALTTRYPTYGEDPLSSTLFIGYTKRHYRSWVKFSRDKGYGEHLLPILVSGLDMTKDFAIVAYSNDSTSVQSDAPVYTPMFSHGDASLPWTWCTPASSYQKHGPSRPMSPDLPPLNSRAGVFSTGFDQ</sequence>
<reference evidence="1" key="2">
    <citation type="submission" date="2020-11" db="EMBL/GenBank/DDBJ databases">
        <authorList>
            <consortium name="DOE Joint Genome Institute"/>
            <person name="Kuo A."/>
            <person name="Miyauchi S."/>
            <person name="Kiss E."/>
            <person name="Drula E."/>
            <person name="Kohler A."/>
            <person name="Sanchez-Garcia M."/>
            <person name="Andreopoulos B."/>
            <person name="Barry K.W."/>
            <person name="Bonito G."/>
            <person name="Buee M."/>
            <person name="Carver A."/>
            <person name="Chen C."/>
            <person name="Cichocki N."/>
            <person name="Clum A."/>
            <person name="Culley D."/>
            <person name="Crous P.W."/>
            <person name="Fauchery L."/>
            <person name="Girlanda M."/>
            <person name="Hayes R."/>
            <person name="Keri Z."/>
            <person name="Labutti K."/>
            <person name="Lipzen A."/>
            <person name="Lombard V."/>
            <person name="Magnuson J."/>
            <person name="Maillard F."/>
            <person name="Morin E."/>
            <person name="Murat C."/>
            <person name="Nolan M."/>
            <person name="Ohm R."/>
            <person name="Pangilinan J."/>
            <person name="Pereira M."/>
            <person name="Perotto S."/>
            <person name="Peter M."/>
            <person name="Riley R."/>
            <person name="Sitrit Y."/>
            <person name="Stielow B."/>
            <person name="Szollosi G."/>
            <person name="Zifcakova L."/>
            <person name="Stursova M."/>
            <person name="Spatafora J.W."/>
            <person name="Tedersoo L."/>
            <person name="Vaario L.-M."/>
            <person name="Yamada A."/>
            <person name="Yan M."/>
            <person name="Wang P."/>
            <person name="Xu J."/>
            <person name="Bruns T."/>
            <person name="Baldrian P."/>
            <person name="Vilgalys R."/>
            <person name="Henrissat B."/>
            <person name="Grigoriev I.V."/>
            <person name="Hibbett D."/>
            <person name="Nagy L.G."/>
            <person name="Martin F.M."/>
        </authorList>
    </citation>
    <scope>NUCLEOTIDE SEQUENCE</scope>
    <source>
        <strain evidence="1">UH-Tt-Lm1</strain>
    </source>
</reference>
<gene>
    <name evidence="1" type="ORF">BJ322DRAFT_847885</name>
</gene>